<feature type="region of interest" description="Disordered" evidence="2">
    <location>
        <begin position="642"/>
        <end position="707"/>
    </location>
</feature>
<dbReference type="Proteomes" id="UP001295684">
    <property type="component" value="Unassembled WGS sequence"/>
</dbReference>
<protein>
    <submittedName>
        <fullName evidence="3">Uncharacterized protein</fullName>
    </submittedName>
</protein>
<feature type="compositionally biased region" description="Basic and acidic residues" evidence="2">
    <location>
        <begin position="657"/>
        <end position="667"/>
    </location>
</feature>
<feature type="compositionally biased region" description="Basic residues" evidence="2">
    <location>
        <begin position="129"/>
        <end position="155"/>
    </location>
</feature>
<accession>A0AAD2D8U2</accession>
<feature type="compositionally biased region" description="Basic and acidic residues" evidence="2">
    <location>
        <begin position="389"/>
        <end position="407"/>
    </location>
</feature>
<feature type="compositionally biased region" description="Basic and acidic residues" evidence="2">
    <location>
        <begin position="698"/>
        <end position="707"/>
    </location>
</feature>
<dbReference type="EMBL" id="CAMPGE010026177">
    <property type="protein sequence ID" value="CAI2383871.1"/>
    <property type="molecule type" value="Genomic_DNA"/>
</dbReference>
<proteinExistence type="predicted"/>
<evidence type="ECO:0000256" key="1">
    <source>
        <dbReference type="SAM" id="Coils"/>
    </source>
</evidence>
<comment type="caution">
    <text evidence="3">The sequence shown here is derived from an EMBL/GenBank/DDBJ whole genome shotgun (WGS) entry which is preliminary data.</text>
</comment>
<name>A0AAD2D8U2_EUPCR</name>
<evidence type="ECO:0000256" key="2">
    <source>
        <dbReference type="SAM" id="MobiDB-lite"/>
    </source>
</evidence>
<evidence type="ECO:0000313" key="4">
    <source>
        <dbReference type="Proteomes" id="UP001295684"/>
    </source>
</evidence>
<keyword evidence="1" id="KW-0175">Coiled coil</keyword>
<feature type="region of interest" description="Disordered" evidence="2">
    <location>
        <begin position="265"/>
        <end position="332"/>
    </location>
</feature>
<feature type="region of interest" description="Disordered" evidence="2">
    <location>
        <begin position="34"/>
        <end position="57"/>
    </location>
</feature>
<reference evidence="3" key="1">
    <citation type="submission" date="2023-07" db="EMBL/GenBank/DDBJ databases">
        <authorList>
            <consortium name="AG Swart"/>
            <person name="Singh M."/>
            <person name="Singh A."/>
            <person name="Seah K."/>
            <person name="Emmerich C."/>
        </authorList>
    </citation>
    <scope>NUCLEOTIDE SEQUENCE</scope>
    <source>
        <strain evidence="3">DP1</strain>
    </source>
</reference>
<organism evidence="3 4">
    <name type="scientific">Euplotes crassus</name>
    <dbReference type="NCBI Taxonomy" id="5936"/>
    <lineage>
        <taxon>Eukaryota</taxon>
        <taxon>Sar</taxon>
        <taxon>Alveolata</taxon>
        <taxon>Ciliophora</taxon>
        <taxon>Intramacronucleata</taxon>
        <taxon>Spirotrichea</taxon>
        <taxon>Hypotrichia</taxon>
        <taxon>Euplotida</taxon>
        <taxon>Euplotidae</taxon>
        <taxon>Moneuplotes</taxon>
    </lineage>
</organism>
<feature type="compositionally biased region" description="Basic residues" evidence="2">
    <location>
        <begin position="308"/>
        <end position="322"/>
    </location>
</feature>
<feature type="compositionally biased region" description="Acidic residues" evidence="2">
    <location>
        <begin position="668"/>
        <end position="681"/>
    </location>
</feature>
<keyword evidence="4" id="KW-1185">Reference proteome</keyword>
<dbReference type="AlphaFoldDB" id="A0AAD2D8U2"/>
<gene>
    <name evidence="3" type="ORF">ECRASSUSDP1_LOCUS25384</name>
</gene>
<feature type="compositionally biased region" description="Basic residues" evidence="2">
    <location>
        <begin position="181"/>
        <end position="203"/>
    </location>
</feature>
<feature type="region of interest" description="Disordered" evidence="2">
    <location>
        <begin position="369"/>
        <end position="411"/>
    </location>
</feature>
<sequence>MEVRRRGTLGNEEESECKKIKDSSLMNQLYLNKPEIRPGSSHHGRAGIPDTFTPPCRSRWSKKELVSEICEQLASKNGRHANGKQGRVDSLGYYNKNTNSCANSSFRKPKSSHKNSRDVNRVNSGSNSSKHHKVSKGSHGRSKIKSENKKKRRDHRCGSSIAPHKLNRSLFGTENESIHLDKRRSSKKISVRSRSKSKKSPKAKKFEESFANTSFHNTNLDMSQMFNYYSNYPTKNFLKSCTGNHSKEKNNCRKLSKNLNKAYRSYISNKVPKKGKSKSKGRQPYIIVQTQNKKSKNVPIVLDSSQGRHNKSSNKGKSKNSRKSSTNPKIAASIKDWTDARYTRMDLHDQYNSPKKFKEAKKLSTSYCLYPKGINPTGQRKKSGKRSRCRDENISRAKSKDRDDRKNSKCNSAISTYQNSIMRKDQSPVSFFCPENSQLNEDALIMDRMQENMKLTTQIKKLGKDLKKDIKSIDSKCNKAKRSVNTPVYSTKIEEEKINCALQTLFQISELDPFSSKLFSIIKEGVEGCIQNLECREKHKNIQLQGTLKKTEEELNKEKIEKELLECQYTEMQQRIKKMHKLDKEYKKLRLQLAQHKDQEHKFNEQINWLHGREQEVIKRLDLGEIDLLTDRLGVFGVEVEKEEPKPMKKNPVPPIDMEKVRLTKEQDEYEDEEEEEEEEDAKAHKQYLEVSSAVKSSDQREEDLKKRKEKVLSLLNETFQEN</sequence>
<evidence type="ECO:0000313" key="3">
    <source>
        <dbReference type="EMBL" id="CAI2383871.1"/>
    </source>
</evidence>
<feature type="region of interest" description="Disordered" evidence="2">
    <location>
        <begin position="99"/>
        <end position="205"/>
    </location>
</feature>
<feature type="compositionally biased region" description="Basic residues" evidence="2">
    <location>
        <begin position="271"/>
        <end position="281"/>
    </location>
</feature>
<feature type="coiled-coil region" evidence="1">
    <location>
        <begin position="541"/>
        <end position="606"/>
    </location>
</feature>
<feature type="compositionally biased region" description="Basic residues" evidence="2">
    <location>
        <begin position="379"/>
        <end position="388"/>
    </location>
</feature>